<evidence type="ECO:0000313" key="6">
    <source>
        <dbReference type="Proteomes" id="UP001314170"/>
    </source>
</evidence>
<gene>
    <name evidence="5" type="ORF">DCAF_LOCUS21948</name>
</gene>
<evidence type="ECO:0000256" key="2">
    <source>
        <dbReference type="ARBA" id="ARBA00039785"/>
    </source>
</evidence>
<dbReference type="EMBL" id="CAWUPB010001173">
    <property type="protein sequence ID" value="CAK7349236.1"/>
    <property type="molecule type" value="Genomic_DNA"/>
</dbReference>
<organism evidence="5 6">
    <name type="scientific">Dovyalis caffra</name>
    <dbReference type="NCBI Taxonomy" id="77055"/>
    <lineage>
        <taxon>Eukaryota</taxon>
        <taxon>Viridiplantae</taxon>
        <taxon>Streptophyta</taxon>
        <taxon>Embryophyta</taxon>
        <taxon>Tracheophyta</taxon>
        <taxon>Spermatophyta</taxon>
        <taxon>Magnoliopsida</taxon>
        <taxon>eudicotyledons</taxon>
        <taxon>Gunneridae</taxon>
        <taxon>Pentapetalae</taxon>
        <taxon>rosids</taxon>
        <taxon>fabids</taxon>
        <taxon>Malpighiales</taxon>
        <taxon>Salicaceae</taxon>
        <taxon>Flacourtieae</taxon>
        <taxon>Dovyalis</taxon>
    </lineage>
</organism>
<dbReference type="InterPro" id="IPR006076">
    <property type="entry name" value="FAD-dep_OxRdtase"/>
</dbReference>
<evidence type="ECO:0000313" key="5">
    <source>
        <dbReference type="EMBL" id="CAK7349236.1"/>
    </source>
</evidence>
<dbReference type="AlphaFoldDB" id="A0AAV1SD00"/>
<accession>A0AAV1SD00</accession>
<feature type="domain" description="FAD dependent oxidoreductase" evidence="4">
    <location>
        <begin position="29"/>
        <end position="426"/>
    </location>
</feature>
<evidence type="ECO:0000256" key="3">
    <source>
        <dbReference type="ARBA" id="ARBA00046185"/>
    </source>
</evidence>
<evidence type="ECO:0000256" key="1">
    <source>
        <dbReference type="ARBA" id="ARBA00023002"/>
    </source>
</evidence>
<dbReference type="SUPFAM" id="SSF51905">
    <property type="entry name" value="FAD/NAD(P)-binding domain"/>
    <property type="match status" value="1"/>
</dbReference>
<dbReference type="Gene3D" id="3.50.50.60">
    <property type="entry name" value="FAD/NAD(P)-binding domain"/>
    <property type="match status" value="1"/>
</dbReference>
<dbReference type="GO" id="GO:0005737">
    <property type="term" value="C:cytoplasm"/>
    <property type="evidence" value="ECO:0007669"/>
    <property type="project" value="TreeGrafter"/>
</dbReference>
<sequence length="446" mass="48350">MASVTLQIHVRPRPVITASSSSSSTRTFDVVIIGAGIIGLTIARQFLIGSDLSVAVVDKDVPCSGATGAGQGYLWMVHKEPESDTWDLTMRSHELWEMFAESVRAQGLDPMQELGWKQTGSLLVGRTAEEAAMLKTKVKKLSEAGLRAEYLTSHDLRLEEPALEVGEHGGAAFLPDDCQLDAQRAVAFIQKANRHFASKGRYAEFFHDPVTSLLRSDSSSEVDGVQTSKNKLYSKKALIVAAGCWSGSLIHDLFRESNILLNVPVKPRKGHLVVLENFSCLRLNHGLMEMGYVDHLHDAVDCKSSDSVEAVEGLTLSVSMTATMDTVGNLVLGSSRQFTGYSTKVDESIINNIWKRAGEFFPKLKELCLEDFTLDRKVRVGLRPYMPDGKPVIGPVPALMNVIIATGHEGGGLSMALSTAEMVADMVLGNPGIVDSAAFAVQGRCC</sequence>
<dbReference type="Gene3D" id="3.30.9.10">
    <property type="entry name" value="D-Amino Acid Oxidase, subunit A, domain 2"/>
    <property type="match status" value="1"/>
</dbReference>
<comment type="function">
    <text evidence="3">Required for the assembly of the mitochondrial membrane respiratory chain NADH dehydrogenase (Complex I). Involved in mid-late stages of complex I assembly.</text>
</comment>
<name>A0AAV1SD00_9ROSI</name>
<dbReference type="Pfam" id="PF01266">
    <property type="entry name" value="DAO"/>
    <property type="match status" value="1"/>
</dbReference>
<comment type="caution">
    <text evidence="5">The sequence shown here is derived from an EMBL/GenBank/DDBJ whole genome shotgun (WGS) entry which is preliminary data.</text>
</comment>
<keyword evidence="1" id="KW-0560">Oxidoreductase</keyword>
<dbReference type="InterPro" id="IPR036188">
    <property type="entry name" value="FAD/NAD-bd_sf"/>
</dbReference>
<dbReference type="Proteomes" id="UP001314170">
    <property type="component" value="Unassembled WGS sequence"/>
</dbReference>
<dbReference type="PANTHER" id="PTHR13847">
    <property type="entry name" value="SARCOSINE DEHYDROGENASE-RELATED"/>
    <property type="match status" value="1"/>
</dbReference>
<keyword evidence="6" id="KW-1185">Reference proteome</keyword>
<evidence type="ECO:0000259" key="4">
    <source>
        <dbReference type="Pfam" id="PF01266"/>
    </source>
</evidence>
<protein>
    <recommendedName>
        <fullName evidence="2">FAD-dependent oxidoreductase domain-containing protein 1</fullName>
    </recommendedName>
</protein>
<reference evidence="5 6" key="1">
    <citation type="submission" date="2024-01" db="EMBL/GenBank/DDBJ databases">
        <authorList>
            <person name="Waweru B."/>
        </authorList>
    </citation>
    <scope>NUCLEOTIDE SEQUENCE [LARGE SCALE GENOMIC DNA]</scope>
</reference>
<dbReference type="GO" id="GO:0016491">
    <property type="term" value="F:oxidoreductase activity"/>
    <property type="evidence" value="ECO:0007669"/>
    <property type="project" value="UniProtKB-KW"/>
</dbReference>
<dbReference type="SUPFAM" id="SSF54373">
    <property type="entry name" value="FAD-linked reductases, C-terminal domain"/>
    <property type="match status" value="1"/>
</dbReference>
<dbReference type="PANTHER" id="PTHR13847:SF287">
    <property type="entry name" value="FAD-DEPENDENT OXIDOREDUCTASE DOMAIN-CONTAINING PROTEIN 1"/>
    <property type="match status" value="1"/>
</dbReference>
<proteinExistence type="predicted"/>